<dbReference type="AlphaFoldDB" id="A0A564TG54"/>
<gene>
    <name evidence="2" type="ORF">SCSS39_01560</name>
</gene>
<protein>
    <recommendedName>
        <fullName evidence="1">WYL domain-containing protein</fullName>
    </recommendedName>
</protein>
<proteinExistence type="predicted"/>
<dbReference type="Pfam" id="PF13280">
    <property type="entry name" value="WYL"/>
    <property type="match status" value="1"/>
</dbReference>
<dbReference type="RefSeq" id="WP_186286730.1">
    <property type="nucleotide sequence ID" value="NZ_CABHMZ010000022.1"/>
</dbReference>
<dbReference type="Proteomes" id="UP000385544">
    <property type="component" value="Unassembled WGS sequence"/>
</dbReference>
<name>A0A564TG54_STRCV</name>
<dbReference type="PROSITE" id="PS52050">
    <property type="entry name" value="WYL"/>
    <property type="match status" value="1"/>
</dbReference>
<dbReference type="InterPro" id="IPR051534">
    <property type="entry name" value="CBASS_pafABC_assoc_protein"/>
</dbReference>
<evidence type="ECO:0000259" key="1">
    <source>
        <dbReference type="Pfam" id="PF13280"/>
    </source>
</evidence>
<sequence length="226" mass="26738">MILQGFCFTLCKILIESRAFNKQEFIDIIDKLLKLCQKEEAKEVYRAINNEKVNYIEPQHGKDLISEIWELRQTITEQQVIQIDYKRADNKVKQHKVKPVGIIFSEFYFYLLAFQMDEKIKYPTIFRIDRIQKIDITNTRFSIPYSQRFSEAEFKKRIQFMYSGELKTVRFEFTGVLEALLDKLPTAKIEKEIEEGVIVRAEAFGNGIDMWLRSQGDRVKILGEES</sequence>
<feature type="domain" description="WYL" evidence="1">
    <location>
        <begin position="70"/>
        <end position="135"/>
    </location>
</feature>
<dbReference type="EMBL" id="CABHMZ010000022">
    <property type="protein sequence ID" value="VUX06212.1"/>
    <property type="molecule type" value="Genomic_DNA"/>
</dbReference>
<evidence type="ECO:0000313" key="3">
    <source>
        <dbReference type="Proteomes" id="UP000385544"/>
    </source>
</evidence>
<evidence type="ECO:0000313" key="2">
    <source>
        <dbReference type="EMBL" id="VUX06212.1"/>
    </source>
</evidence>
<dbReference type="PANTHER" id="PTHR34580:SF1">
    <property type="entry name" value="PROTEIN PAFC"/>
    <property type="match status" value="1"/>
</dbReference>
<dbReference type="PANTHER" id="PTHR34580">
    <property type="match status" value="1"/>
</dbReference>
<accession>A0A564TG54</accession>
<reference evidence="2 3" key="1">
    <citation type="submission" date="2019-07" db="EMBL/GenBank/DDBJ databases">
        <authorList>
            <person name="Hibberd C M."/>
            <person name="Gehrig L. J."/>
            <person name="Chang H.-W."/>
            <person name="Venkatesh S."/>
        </authorList>
    </citation>
    <scope>NUCLEOTIDE SEQUENCE [LARGE SCALE GENOMIC DNA]</scope>
    <source>
        <strain evidence="2">Streptococcus_constellatus_SS_Bg39</strain>
    </source>
</reference>
<dbReference type="InterPro" id="IPR026881">
    <property type="entry name" value="WYL_dom"/>
</dbReference>
<organism evidence="2 3">
    <name type="scientific">Streptococcus constellatus</name>
    <dbReference type="NCBI Taxonomy" id="76860"/>
    <lineage>
        <taxon>Bacteria</taxon>
        <taxon>Bacillati</taxon>
        <taxon>Bacillota</taxon>
        <taxon>Bacilli</taxon>
        <taxon>Lactobacillales</taxon>
        <taxon>Streptococcaceae</taxon>
        <taxon>Streptococcus</taxon>
        <taxon>Streptococcus anginosus group</taxon>
    </lineage>
</organism>